<evidence type="ECO:0000313" key="2">
    <source>
        <dbReference type="EMBL" id="SFF49910.1"/>
    </source>
</evidence>
<dbReference type="Pfam" id="PF20498">
    <property type="entry name" value="DUF6728"/>
    <property type="match status" value="1"/>
</dbReference>
<keyword evidence="1" id="KW-1133">Transmembrane helix</keyword>
<organism evidence="2 3">
    <name type="scientific">Thermoflexibacter ruber</name>
    <dbReference type="NCBI Taxonomy" id="1003"/>
    <lineage>
        <taxon>Bacteria</taxon>
        <taxon>Pseudomonadati</taxon>
        <taxon>Bacteroidota</taxon>
        <taxon>Cytophagia</taxon>
        <taxon>Cytophagales</taxon>
        <taxon>Thermoflexibacteraceae</taxon>
        <taxon>Thermoflexibacter</taxon>
    </lineage>
</organism>
<dbReference type="AlphaFoldDB" id="A0A1I2J7B5"/>
<evidence type="ECO:0000256" key="1">
    <source>
        <dbReference type="SAM" id="Phobius"/>
    </source>
</evidence>
<dbReference type="STRING" id="1003.SAMN04488541_104244"/>
<protein>
    <submittedName>
        <fullName evidence="2">Uncharacterized protein</fullName>
    </submittedName>
</protein>
<dbReference type="EMBL" id="FONY01000042">
    <property type="protein sequence ID" value="SFF49910.1"/>
    <property type="molecule type" value="Genomic_DNA"/>
</dbReference>
<dbReference type="Proteomes" id="UP000199513">
    <property type="component" value="Unassembled WGS sequence"/>
</dbReference>
<name>A0A1I2J7B5_9BACT</name>
<keyword evidence="1" id="KW-0472">Membrane</keyword>
<sequence>MENIENKQAQKGRNTLREYFAVNEVFHYFFRVFRKDANGKPNFNLKVMHGINRISILMFLFAFVVWLAKRLFF</sequence>
<accession>A0A1I2J7B5</accession>
<keyword evidence="1" id="KW-0812">Transmembrane</keyword>
<dbReference type="InterPro" id="IPR046615">
    <property type="entry name" value="DUF6728"/>
</dbReference>
<evidence type="ECO:0000313" key="3">
    <source>
        <dbReference type="Proteomes" id="UP000199513"/>
    </source>
</evidence>
<dbReference type="OrthoDB" id="886459at2"/>
<dbReference type="RefSeq" id="WP_091548982.1">
    <property type="nucleotide sequence ID" value="NZ_FONY01000042.1"/>
</dbReference>
<proteinExistence type="predicted"/>
<feature type="transmembrane region" description="Helical" evidence="1">
    <location>
        <begin position="50"/>
        <end position="68"/>
    </location>
</feature>
<gene>
    <name evidence="2" type="ORF">SAMN04488541_104244</name>
</gene>
<keyword evidence="3" id="KW-1185">Reference proteome</keyword>
<reference evidence="2 3" key="1">
    <citation type="submission" date="2016-10" db="EMBL/GenBank/DDBJ databases">
        <authorList>
            <person name="de Groot N.N."/>
        </authorList>
    </citation>
    <scope>NUCLEOTIDE SEQUENCE [LARGE SCALE GENOMIC DNA]</scope>
    <source>
        <strain>GEY</strain>
        <strain evidence="3">DSM 9560</strain>
    </source>
</reference>